<evidence type="ECO:0000313" key="2">
    <source>
        <dbReference type="EnsemblPlants" id="OMERI09G09040.1"/>
    </source>
</evidence>
<accession>A0A0E0ESK3</accession>
<feature type="compositionally biased region" description="Basic and acidic residues" evidence="1">
    <location>
        <begin position="120"/>
        <end position="132"/>
    </location>
</feature>
<dbReference type="AlphaFoldDB" id="A0A0E0ESK3"/>
<name>A0A0E0ESK3_9ORYZ</name>
<protein>
    <submittedName>
        <fullName evidence="2">Uncharacterized protein</fullName>
    </submittedName>
</protein>
<evidence type="ECO:0000256" key="1">
    <source>
        <dbReference type="SAM" id="MobiDB-lite"/>
    </source>
</evidence>
<organism evidence="2">
    <name type="scientific">Oryza meridionalis</name>
    <dbReference type="NCBI Taxonomy" id="40149"/>
    <lineage>
        <taxon>Eukaryota</taxon>
        <taxon>Viridiplantae</taxon>
        <taxon>Streptophyta</taxon>
        <taxon>Embryophyta</taxon>
        <taxon>Tracheophyta</taxon>
        <taxon>Spermatophyta</taxon>
        <taxon>Magnoliopsida</taxon>
        <taxon>Liliopsida</taxon>
        <taxon>Poales</taxon>
        <taxon>Poaceae</taxon>
        <taxon>BOP clade</taxon>
        <taxon>Oryzoideae</taxon>
        <taxon>Oryzeae</taxon>
        <taxon>Oryzinae</taxon>
        <taxon>Oryza</taxon>
    </lineage>
</organism>
<dbReference type="HOGENOM" id="CLU_1470419_0_0_1"/>
<reference evidence="2" key="2">
    <citation type="submission" date="2018-05" db="EMBL/GenBank/DDBJ databases">
        <title>OmerRS3 (Oryza meridionalis Reference Sequence Version 3).</title>
        <authorList>
            <person name="Zhang J."/>
            <person name="Kudrna D."/>
            <person name="Lee S."/>
            <person name="Talag J."/>
            <person name="Welchert J."/>
            <person name="Wing R.A."/>
        </authorList>
    </citation>
    <scope>NUCLEOTIDE SEQUENCE [LARGE SCALE GENOMIC DNA]</scope>
    <source>
        <strain evidence="2">cv. OR44</strain>
    </source>
</reference>
<dbReference type="Gramene" id="OMERI09G09040.1">
    <property type="protein sequence ID" value="OMERI09G09040.1"/>
    <property type="gene ID" value="OMERI09G09040"/>
</dbReference>
<keyword evidence="3" id="KW-1185">Reference proteome</keyword>
<evidence type="ECO:0000313" key="3">
    <source>
        <dbReference type="Proteomes" id="UP000008021"/>
    </source>
</evidence>
<dbReference type="EnsemblPlants" id="OMERI09G09040.1">
    <property type="protein sequence ID" value="OMERI09G09040.1"/>
    <property type="gene ID" value="OMERI09G09040"/>
</dbReference>
<proteinExistence type="predicted"/>
<sequence length="184" mass="19002">MSIYRAAGWGRHVPSSAALTLSTPCAAVLTLSPLVSEDTCEAGEKAAEIRGGVEEANDSHNGVARRRLASGGPGRCVPSPSCAAGVALSPLVTEDTGEARDDRGGEARGDRRGCRRRREKREGSAARGEDRSGSGVGAAVASLARPRTGRREGSTASTLVGKDGNGGGEEDGEGVGEDQWRWRC</sequence>
<feature type="region of interest" description="Disordered" evidence="1">
    <location>
        <begin position="52"/>
        <end position="184"/>
    </location>
</feature>
<dbReference type="Proteomes" id="UP000008021">
    <property type="component" value="Chromosome 9"/>
</dbReference>
<reference evidence="2" key="1">
    <citation type="submission" date="2015-04" db="UniProtKB">
        <authorList>
            <consortium name="EnsemblPlants"/>
        </authorList>
    </citation>
    <scope>IDENTIFICATION</scope>
</reference>
<feature type="compositionally biased region" description="Basic and acidic residues" evidence="1">
    <location>
        <begin position="97"/>
        <end position="112"/>
    </location>
</feature>